<sequence>MFDSASGTGLVMPPYQFSWGGNNDLSSINSYSTQGASLFGGLGGGSTGLQMPGATPAVAGALPGVGGGGALSLGSSAAGAAGNGGIFGGLGMNIPTLQLGLGLLSSIGGIYSGMQANKLARDQFNFNKGVTETNLTNQIKSYNTSLEDRARSRAVTEGRDQASADEYIARNRLTR</sequence>
<dbReference type="EMBL" id="MK962629">
    <property type="protein sequence ID" value="QDH83946.1"/>
    <property type="molecule type" value="Genomic_DNA"/>
</dbReference>
<reference evidence="1 2" key="1">
    <citation type="submission" date="2019-05" db="EMBL/GenBank/DDBJ databases">
        <title>Complete genome sequence of sixteen phages from Abidjan, cote d'Ivoire, isolated on a single strain of Achromobacter xylosoxidans.</title>
        <authorList>
            <person name="Essoh C."/>
            <person name="Vernadet J.-P."/>
            <person name="Vergnaud G."/>
            <person name="Pourcel C."/>
        </authorList>
    </citation>
    <scope>NUCLEOTIDE SEQUENCE [LARGE SCALE GENOMIC DNA]</scope>
</reference>
<name>A0A514CTZ9_9CAUD</name>
<accession>A0A514CTZ9</accession>
<organism evidence="1 2">
    <name type="scientific">Achromobacter phage vB_AxyP_19-32_Axy10</name>
    <dbReference type="NCBI Taxonomy" id="2591041"/>
    <lineage>
        <taxon>Viruses</taxon>
        <taxon>Duplodnaviria</taxon>
        <taxon>Heunggongvirae</taxon>
        <taxon>Uroviricota</taxon>
        <taxon>Caudoviricetes</taxon>
        <taxon>Schitoviridae</taxon>
        <taxon>Rothmandenesvirinae</taxon>
        <taxon>Pourcelvirus</taxon>
        <taxon>Pourcelvirus Axy10</taxon>
    </lineage>
</organism>
<keyword evidence="2" id="KW-1185">Reference proteome</keyword>
<evidence type="ECO:0000313" key="2">
    <source>
        <dbReference type="Proteomes" id="UP000320802"/>
    </source>
</evidence>
<gene>
    <name evidence="1" type="ORF">Axy10_059</name>
</gene>
<protein>
    <submittedName>
        <fullName evidence="1">Uncharacterized protein</fullName>
    </submittedName>
</protein>
<dbReference type="Proteomes" id="UP000320802">
    <property type="component" value="Segment"/>
</dbReference>
<evidence type="ECO:0000313" key="1">
    <source>
        <dbReference type="EMBL" id="QDH83946.1"/>
    </source>
</evidence>
<proteinExistence type="predicted"/>